<dbReference type="GeneTree" id="ENSGT00940000158583"/>
<dbReference type="Proteomes" id="UP001108240">
    <property type="component" value="Unplaced"/>
</dbReference>
<protein>
    <recommendedName>
        <fullName evidence="3">Toll-like receptor 3</fullName>
    </recommendedName>
</protein>
<reference evidence="1" key="1">
    <citation type="submission" date="2025-08" db="UniProtKB">
        <authorList>
            <consortium name="Ensembl"/>
        </authorList>
    </citation>
    <scope>IDENTIFICATION</scope>
</reference>
<dbReference type="SUPFAM" id="SSF52058">
    <property type="entry name" value="L domain-like"/>
    <property type="match status" value="1"/>
</dbReference>
<accession>A0A9J8A499</accession>
<dbReference type="AlphaFoldDB" id="A0A9J8A499"/>
<dbReference type="Ensembl" id="ENSCCRT00000182883.1">
    <property type="protein sequence ID" value="ENSCCRP00000140014.1"/>
    <property type="gene ID" value="ENSCCRG00000057261.1"/>
</dbReference>
<evidence type="ECO:0000313" key="2">
    <source>
        <dbReference type="Proteomes" id="UP001108240"/>
    </source>
</evidence>
<keyword evidence="2" id="KW-1185">Reference proteome</keyword>
<dbReference type="InterPro" id="IPR001611">
    <property type="entry name" value="Leu-rich_rpt"/>
</dbReference>
<organism evidence="1 2">
    <name type="scientific">Cyprinus carpio carpio</name>
    <dbReference type="NCBI Taxonomy" id="630221"/>
    <lineage>
        <taxon>Eukaryota</taxon>
        <taxon>Metazoa</taxon>
        <taxon>Chordata</taxon>
        <taxon>Craniata</taxon>
        <taxon>Vertebrata</taxon>
        <taxon>Euteleostomi</taxon>
        <taxon>Actinopterygii</taxon>
        <taxon>Neopterygii</taxon>
        <taxon>Teleostei</taxon>
        <taxon>Ostariophysi</taxon>
        <taxon>Cypriniformes</taxon>
        <taxon>Cyprinidae</taxon>
        <taxon>Cyprininae</taxon>
        <taxon>Cyprinus</taxon>
    </lineage>
</organism>
<name>A0A9J8A499_CYPCA</name>
<sequence>MTLSFSLCAMHHLTHLSINSNHLQCLDREVLDQLPNLDFLSVENNIISSLHGLQRSQSLSELYVSNNDISTIDLNITLCN</sequence>
<evidence type="ECO:0000313" key="1">
    <source>
        <dbReference type="Ensembl" id="ENSCCRP00000140014.1"/>
    </source>
</evidence>
<dbReference type="PROSITE" id="PS51450">
    <property type="entry name" value="LRR"/>
    <property type="match status" value="1"/>
</dbReference>
<evidence type="ECO:0008006" key="3">
    <source>
        <dbReference type="Google" id="ProtNLM"/>
    </source>
</evidence>
<dbReference type="Gene3D" id="3.80.10.10">
    <property type="entry name" value="Ribonuclease Inhibitor"/>
    <property type="match status" value="1"/>
</dbReference>
<proteinExistence type="predicted"/>
<reference evidence="1" key="2">
    <citation type="submission" date="2025-09" db="UniProtKB">
        <authorList>
            <consortium name="Ensembl"/>
        </authorList>
    </citation>
    <scope>IDENTIFICATION</scope>
</reference>
<dbReference type="InterPro" id="IPR032675">
    <property type="entry name" value="LRR_dom_sf"/>
</dbReference>